<dbReference type="AlphaFoldDB" id="A0AA37VGA0"/>
<evidence type="ECO:0000256" key="1">
    <source>
        <dbReference type="SAM" id="MobiDB-lite"/>
    </source>
</evidence>
<comment type="caution">
    <text evidence="2">The sequence shown here is derived from an EMBL/GenBank/DDBJ whole genome shotgun (WGS) entry which is preliminary data.</text>
</comment>
<keyword evidence="3" id="KW-1185">Reference proteome</keyword>
<accession>A0AA37VGA0</accession>
<evidence type="ECO:0000313" key="3">
    <source>
        <dbReference type="Proteomes" id="UP001161325"/>
    </source>
</evidence>
<dbReference type="RefSeq" id="WP_284352599.1">
    <property type="nucleotide sequence ID" value="NZ_BRXS01000008.1"/>
</dbReference>
<evidence type="ECO:0008006" key="4">
    <source>
        <dbReference type="Google" id="ProtNLM"/>
    </source>
</evidence>
<reference evidence="2" key="1">
    <citation type="submission" date="2022-08" db="EMBL/GenBank/DDBJ databases">
        <title>Draft genome sequencing of Roseisolibacter agri AW1220.</title>
        <authorList>
            <person name="Tobiishi Y."/>
            <person name="Tonouchi A."/>
        </authorList>
    </citation>
    <scope>NUCLEOTIDE SEQUENCE</scope>
    <source>
        <strain evidence="2">AW1220</strain>
    </source>
</reference>
<dbReference type="EMBL" id="BRXS01000008">
    <property type="protein sequence ID" value="GLC28184.1"/>
    <property type="molecule type" value="Genomic_DNA"/>
</dbReference>
<protein>
    <recommendedName>
        <fullName evidence="4">Lipoprotein</fullName>
    </recommendedName>
</protein>
<organism evidence="2 3">
    <name type="scientific">Roseisolibacter agri</name>
    <dbReference type="NCBI Taxonomy" id="2014610"/>
    <lineage>
        <taxon>Bacteria</taxon>
        <taxon>Pseudomonadati</taxon>
        <taxon>Gemmatimonadota</taxon>
        <taxon>Gemmatimonadia</taxon>
        <taxon>Gemmatimonadales</taxon>
        <taxon>Gemmatimonadaceae</taxon>
        <taxon>Roseisolibacter</taxon>
    </lineage>
</organism>
<name>A0AA37VGA0_9BACT</name>
<proteinExistence type="predicted"/>
<dbReference type="PROSITE" id="PS51257">
    <property type="entry name" value="PROKAR_LIPOPROTEIN"/>
    <property type="match status" value="1"/>
</dbReference>
<evidence type="ECO:0000313" key="2">
    <source>
        <dbReference type="EMBL" id="GLC28184.1"/>
    </source>
</evidence>
<dbReference type="Proteomes" id="UP001161325">
    <property type="component" value="Unassembled WGS sequence"/>
</dbReference>
<sequence length="155" mass="15861">MLRTLHRPGSPSALRRLLAFVLGVVLLAGCVEPLLADSCDGDAPQAVAAAVLPHVDSPLVRTAVAGLSGPAVAAAPRGNAGIDVIAADLPGGRSGDDRAPTHVVHVCHCTHAHAVSPATAEAPQVPRADHGRRLSDGPWSLLERALPPRLRPPIA</sequence>
<feature type="region of interest" description="Disordered" evidence="1">
    <location>
        <begin position="117"/>
        <end position="140"/>
    </location>
</feature>
<gene>
    <name evidence="2" type="ORF">rosag_46970</name>
</gene>